<sequence length="138" mass="16819">MDNQYIEMYDHPLIQDGHTRWDEGDNFWLLGCGDTVYSFWHHPIDIYNSIWLPTQEQLQDIVGGDWLLLRFIKFCWPDEYCEHADPEAYNHWKRICDACREKRIKLDKTYPTIKLKWLGFAMHELHQMTWENGWVKEV</sequence>
<protein>
    <submittedName>
        <fullName evidence="1">Uncharacterized protein</fullName>
    </submittedName>
</protein>
<dbReference type="EMBL" id="MT143453">
    <property type="protein sequence ID" value="QJA97004.1"/>
    <property type="molecule type" value="Genomic_DNA"/>
</dbReference>
<accession>A0A6M3LTZ4</accession>
<gene>
    <name evidence="1" type="ORF">MM415B06883_0010</name>
</gene>
<evidence type="ECO:0000313" key="1">
    <source>
        <dbReference type="EMBL" id="QJA97004.1"/>
    </source>
</evidence>
<reference evidence="1" key="1">
    <citation type="submission" date="2020-03" db="EMBL/GenBank/DDBJ databases">
        <title>The deep terrestrial virosphere.</title>
        <authorList>
            <person name="Holmfeldt K."/>
            <person name="Nilsson E."/>
            <person name="Simone D."/>
            <person name="Lopez-Fernandez M."/>
            <person name="Wu X."/>
            <person name="de Brujin I."/>
            <person name="Lundin D."/>
            <person name="Andersson A."/>
            <person name="Bertilsson S."/>
            <person name="Dopson M."/>
        </authorList>
    </citation>
    <scope>NUCLEOTIDE SEQUENCE</scope>
    <source>
        <strain evidence="1">MM415B06883</strain>
    </source>
</reference>
<organism evidence="1">
    <name type="scientific">viral metagenome</name>
    <dbReference type="NCBI Taxonomy" id="1070528"/>
    <lineage>
        <taxon>unclassified sequences</taxon>
        <taxon>metagenomes</taxon>
        <taxon>organismal metagenomes</taxon>
    </lineage>
</organism>
<dbReference type="AlphaFoldDB" id="A0A6M3LTZ4"/>
<name>A0A6M3LTZ4_9ZZZZ</name>
<proteinExistence type="predicted"/>